<dbReference type="AlphaFoldDB" id="A0A930VLQ7"/>
<dbReference type="PROSITE" id="PS51186">
    <property type="entry name" value="GNAT"/>
    <property type="match status" value="1"/>
</dbReference>
<dbReference type="NCBIfam" id="TIGR01575">
    <property type="entry name" value="rimI"/>
    <property type="match status" value="1"/>
</dbReference>
<proteinExistence type="predicted"/>
<evidence type="ECO:0000259" key="3">
    <source>
        <dbReference type="PROSITE" id="PS51186"/>
    </source>
</evidence>
<sequence length="161" mass="16837">MIVRPATSDDVDAVVELELTCLGVDAWSRGLVEQGVADALPTVSYLVAEVDGRVVAHAVASAAGDDAELQRIAVTPECRRGGVASALLAEVERRSALEGATRLLLEVREDNLAAQAFYGARGFVEVGRRPAYYRDGAAAVVLGKEVDRGDTAGSPRTGASQ</sequence>
<evidence type="ECO:0000313" key="5">
    <source>
        <dbReference type="Proteomes" id="UP000660668"/>
    </source>
</evidence>
<keyword evidence="4" id="KW-0687">Ribonucleoprotein</keyword>
<dbReference type="PANTHER" id="PTHR43877">
    <property type="entry name" value="AMINOALKYLPHOSPHONATE N-ACETYLTRANSFERASE-RELATED-RELATED"/>
    <property type="match status" value="1"/>
</dbReference>
<dbReference type="Pfam" id="PF00583">
    <property type="entry name" value="Acetyltransf_1"/>
    <property type="match status" value="1"/>
</dbReference>
<evidence type="ECO:0000256" key="2">
    <source>
        <dbReference type="ARBA" id="ARBA00023315"/>
    </source>
</evidence>
<comment type="caution">
    <text evidence="4">The sequence shown here is derived from an EMBL/GenBank/DDBJ whole genome shotgun (WGS) entry which is preliminary data.</text>
</comment>
<dbReference type="GO" id="GO:0005840">
    <property type="term" value="C:ribosome"/>
    <property type="evidence" value="ECO:0007669"/>
    <property type="project" value="UniProtKB-KW"/>
</dbReference>
<protein>
    <submittedName>
        <fullName evidence="4">Ribosomal protein S18-alanine N-acetyltransferase</fullName>
    </submittedName>
</protein>
<dbReference type="EMBL" id="JADKPO010000020">
    <property type="protein sequence ID" value="MBF4769053.1"/>
    <property type="molecule type" value="Genomic_DNA"/>
</dbReference>
<dbReference type="Proteomes" id="UP000660668">
    <property type="component" value="Unassembled WGS sequence"/>
</dbReference>
<keyword evidence="2" id="KW-0012">Acyltransferase</keyword>
<dbReference type="RefSeq" id="WP_194697203.1">
    <property type="nucleotide sequence ID" value="NZ_JADKPO010000020.1"/>
</dbReference>
<dbReference type="SUPFAM" id="SSF55729">
    <property type="entry name" value="Acyl-CoA N-acyltransferases (Nat)"/>
    <property type="match status" value="1"/>
</dbReference>
<dbReference type="Gene3D" id="3.40.630.30">
    <property type="match status" value="1"/>
</dbReference>
<reference evidence="4" key="1">
    <citation type="submission" date="2020-11" db="EMBL/GenBank/DDBJ databases">
        <title>Nocardioides cynanchi sp. nov., isolated from soil of rhizosphere of Cynanchum wilfordii.</title>
        <authorList>
            <person name="Lee J.-S."/>
            <person name="Suh M.K."/>
            <person name="Kim J.-S."/>
        </authorList>
    </citation>
    <scope>NUCLEOTIDE SEQUENCE</scope>
    <source>
        <strain evidence="4">KCTC 19276</strain>
    </source>
</reference>
<gene>
    <name evidence="4" type="primary">rimI</name>
    <name evidence="4" type="ORF">ISU10_14900</name>
</gene>
<dbReference type="InterPro" id="IPR006464">
    <property type="entry name" value="AcTrfase_RimI/Ard1"/>
</dbReference>
<keyword evidence="5" id="KW-1185">Reference proteome</keyword>
<feature type="domain" description="N-acetyltransferase" evidence="3">
    <location>
        <begin position="1"/>
        <end position="147"/>
    </location>
</feature>
<dbReference type="InterPro" id="IPR050832">
    <property type="entry name" value="Bact_Acetyltransf"/>
</dbReference>
<organism evidence="4 5">
    <name type="scientific">Nocardioides agariphilus</name>
    <dbReference type="NCBI Taxonomy" id="433664"/>
    <lineage>
        <taxon>Bacteria</taxon>
        <taxon>Bacillati</taxon>
        <taxon>Actinomycetota</taxon>
        <taxon>Actinomycetes</taxon>
        <taxon>Propionibacteriales</taxon>
        <taxon>Nocardioidaceae</taxon>
        <taxon>Nocardioides</taxon>
    </lineage>
</organism>
<accession>A0A930VLQ7</accession>
<dbReference type="InterPro" id="IPR000182">
    <property type="entry name" value="GNAT_dom"/>
</dbReference>
<evidence type="ECO:0000256" key="1">
    <source>
        <dbReference type="ARBA" id="ARBA00022679"/>
    </source>
</evidence>
<dbReference type="InterPro" id="IPR016181">
    <property type="entry name" value="Acyl_CoA_acyltransferase"/>
</dbReference>
<name>A0A930VLQ7_9ACTN</name>
<keyword evidence="4" id="KW-0689">Ribosomal protein</keyword>
<evidence type="ECO:0000313" key="4">
    <source>
        <dbReference type="EMBL" id="MBF4769053.1"/>
    </source>
</evidence>
<dbReference type="CDD" id="cd04301">
    <property type="entry name" value="NAT_SF"/>
    <property type="match status" value="1"/>
</dbReference>
<keyword evidence="1" id="KW-0808">Transferase</keyword>
<dbReference type="GO" id="GO:0008080">
    <property type="term" value="F:N-acetyltransferase activity"/>
    <property type="evidence" value="ECO:0007669"/>
    <property type="project" value="InterPro"/>
</dbReference>